<keyword evidence="3" id="KW-1185">Reference proteome</keyword>
<dbReference type="SMART" id="SM00028">
    <property type="entry name" value="TPR"/>
    <property type="match status" value="4"/>
</dbReference>
<dbReference type="Gene3D" id="1.25.40.10">
    <property type="entry name" value="Tetratricopeptide repeat domain"/>
    <property type="match status" value="2"/>
</dbReference>
<organism evidence="2 3">
    <name type="scientific">Dyadobacter sandarakinus</name>
    <dbReference type="NCBI Taxonomy" id="2747268"/>
    <lineage>
        <taxon>Bacteria</taxon>
        <taxon>Pseudomonadati</taxon>
        <taxon>Bacteroidota</taxon>
        <taxon>Cytophagia</taxon>
        <taxon>Cytophagales</taxon>
        <taxon>Spirosomataceae</taxon>
        <taxon>Dyadobacter</taxon>
    </lineage>
</organism>
<keyword evidence="1" id="KW-1133">Transmembrane helix</keyword>
<dbReference type="Pfam" id="PF13424">
    <property type="entry name" value="TPR_12"/>
    <property type="match status" value="1"/>
</dbReference>
<dbReference type="RefSeq" id="WP_204663593.1">
    <property type="nucleotide sequence ID" value="NZ_CP056775.1"/>
</dbReference>
<proteinExistence type="predicted"/>
<keyword evidence="1" id="KW-0472">Membrane</keyword>
<reference evidence="2 3" key="1">
    <citation type="submission" date="2020-06" db="EMBL/GenBank/DDBJ databases">
        <title>Dyadobacter sandarakinus sp. nov., isolated from the soil of the Arctic Yellow River Station.</title>
        <authorList>
            <person name="Zhang Y."/>
            <person name="Peng F."/>
        </authorList>
    </citation>
    <scope>NUCLEOTIDE SEQUENCE [LARGE SCALE GENOMIC DNA]</scope>
    <source>
        <strain evidence="2 3">Q3-56</strain>
    </source>
</reference>
<evidence type="ECO:0000313" key="3">
    <source>
        <dbReference type="Proteomes" id="UP000612680"/>
    </source>
</evidence>
<feature type="transmembrane region" description="Helical" evidence="1">
    <location>
        <begin position="23"/>
        <end position="43"/>
    </location>
</feature>
<dbReference type="InterPro" id="IPR011990">
    <property type="entry name" value="TPR-like_helical_dom_sf"/>
</dbReference>
<dbReference type="EMBL" id="CP056775">
    <property type="protein sequence ID" value="QRR01358.1"/>
    <property type="molecule type" value="Genomic_DNA"/>
</dbReference>
<dbReference type="InterPro" id="IPR016032">
    <property type="entry name" value="Sig_transdc_resp-reg_C-effctor"/>
</dbReference>
<feature type="transmembrane region" description="Helical" evidence="1">
    <location>
        <begin position="425"/>
        <end position="445"/>
    </location>
</feature>
<gene>
    <name evidence="2" type="ORF">HWI92_10825</name>
</gene>
<dbReference type="Proteomes" id="UP000612680">
    <property type="component" value="Chromosome"/>
</dbReference>
<accession>A0ABX7I680</accession>
<dbReference type="InterPro" id="IPR019734">
    <property type="entry name" value="TPR_rpt"/>
</dbReference>
<protein>
    <submittedName>
        <fullName evidence="2">Tetratricopeptide repeat protein</fullName>
    </submittedName>
</protein>
<keyword evidence="1" id="KW-0812">Transmembrane</keyword>
<dbReference type="SUPFAM" id="SSF46894">
    <property type="entry name" value="C-terminal effector domain of the bipartite response regulators"/>
    <property type="match status" value="1"/>
</dbReference>
<sequence>MNTIIALTGSCVWQEIILMNKQFARYPGLVLLMILMVSFHGAAQTQFLAKAPPEQRLPQLWQYCSEHLISDWDSTASHRFLNAAIATADSLGDNKLKAYAQYFLKCYRVLFSKRYEQYFREGDYKPVVALLSRTKTWAEKNRYRDIAAACEHVTGGVYFRAARYGAAFEHLLLARKAFEAIGYERVPNASGYLFDLGLCYYHFEEQDKALAAFLEATRHPFYVSRIQLNTLNTIGMIYGLNKEWDRAADFYRKTIAQAAAYHDTVWVAIGAGNLGQVFLRKQQPDDALKYLRQSYNITRIVANGAPEDAAYSAIGLALAFTRRKQPDSARYYLQKGRELALAHIPGSTERLDYRVRLLDATIKFNRSIGNYVTAFQLSDTMSVVKDSLRRILDNRIVDRAVEKSEAERYQTELNLLTSQENLSRLRFYVLLATLLGVVTIGTLLFSRFQVRKKRQFELAEKEKAFLALEKKLVEEQLHHAEELLNANLKTLKDKAQLIDSLTTELQYLKESDQQVMATSMATRIEQLVSATILTEEDWRKFRTLFDQTYPGFSFRLREKFPDLSPAETRLLILTKLKLSNYEMAQMLGVSVDAIRKASYRIRKRFELAKEEGLDILIQHVHTPDEDTGSSMKKAD</sequence>
<name>A0ABX7I680_9BACT</name>
<evidence type="ECO:0000313" key="2">
    <source>
        <dbReference type="EMBL" id="QRR01358.1"/>
    </source>
</evidence>
<evidence type="ECO:0000256" key="1">
    <source>
        <dbReference type="SAM" id="Phobius"/>
    </source>
</evidence>
<dbReference type="SUPFAM" id="SSF48452">
    <property type="entry name" value="TPR-like"/>
    <property type="match status" value="2"/>
</dbReference>